<protein>
    <recommendedName>
        <fullName evidence="1">NmrA-like domain-containing protein</fullName>
    </recommendedName>
</protein>
<gene>
    <name evidence="2" type="ORF">JR316_012063</name>
</gene>
<name>A0A8H7XKH4_PSICU</name>
<dbReference type="GO" id="GO:0005737">
    <property type="term" value="C:cytoplasm"/>
    <property type="evidence" value="ECO:0007669"/>
    <property type="project" value="TreeGrafter"/>
</dbReference>
<evidence type="ECO:0000313" key="2">
    <source>
        <dbReference type="EMBL" id="KAG5163195.1"/>
    </source>
</evidence>
<evidence type="ECO:0000259" key="1">
    <source>
        <dbReference type="Pfam" id="PF05368"/>
    </source>
</evidence>
<proteinExistence type="predicted"/>
<reference evidence="2" key="1">
    <citation type="submission" date="2021-02" db="EMBL/GenBank/DDBJ databases">
        <title>Psilocybe cubensis genome.</title>
        <authorList>
            <person name="Mckernan K.J."/>
            <person name="Crawford S."/>
            <person name="Trippe A."/>
            <person name="Kane L.T."/>
            <person name="Mclaughlin S."/>
        </authorList>
    </citation>
    <scope>NUCLEOTIDE SEQUENCE [LARGE SCALE GENOMIC DNA]</scope>
    <source>
        <strain evidence="2">MGC-MH-2018</strain>
    </source>
</reference>
<dbReference type="PANTHER" id="PTHR48079">
    <property type="entry name" value="PROTEIN YEEZ"/>
    <property type="match status" value="1"/>
</dbReference>
<dbReference type="InterPro" id="IPR008030">
    <property type="entry name" value="NmrA-like"/>
</dbReference>
<feature type="domain" description="NmrA-like" evidence="1">
    <location>
        <begin position="6"/>
        <end position="86"/>
    </location>
</feature>
<comment type="caution">
    <text evidence="2">The sequence shown here is derived from an EMBL/GenBank/DDBJ whole genome shotgun (WGS) entry which is preliminary data.</text>
</comment>
<dbReference type="InterPro" id="IPR051783">
    <property type="entry name" value="NAD(P)-dependent_oxidoreduct"/>
</dbReference>
<dbReference type="InterPro" id="IPR036291">
    <property type="entry name" value="NAD(P)-bd_dom_sf"/>
</dbReference>
<dbReference type="SUPFAM" id="SSF51735">
    <property type="entry name" value="NAD(P)-binding Rossmann-fold domains"/>
    <property type="match status" value="1"/>
</dbReference>
<dbReference type="Pfam" id="PF05368">
    <property type="entry name" value="NmrA"/>
    <property type="match status" value="1"/>
</dbReference>
<sequence>MTSQLKIFITGATGYVGGGVLARLLKHKDSETFSITALARSPEKAEKLKTLGVNVILGSYSDADLSFLTNEAARSDVVFAIADSDQLPATQAILKGLKIKFENSGKAPILIHTSGAALLSDDARGMTSDRTIYNDLDAEKINAFPETVFHRNVDIPIVEADKEGYIKSYIIIPGAIYGRPSPNPVVDLGIQNTVSLVQNFMIKPAIARKQGGYFGKGLNYWSYVSVDDTADLFLVLFDSIRRSPENPGHGTEGYYFATCFSLSGIELAGIISEVLFESGYGISKEPSPFTQEEILQIYGSGPLWTFLAANLDAESNRSRALGWNPKGTKAHFFADIREQIKALQADLVQ</sequence>
<dbReference type="GO" id="GO:0004029">
    <property type="term" value="F:aldehyde dehydrogenase (NAD+) activity"/>
    <property type="evidence" value="ECO:0007669"/>
    <property type="project" value="TreeGrafter"/>
</dbReference>
<dbReference type="EMBL" id="JAFIQS010000016">
    <property type="protein sequence ID" value="KAG5163195.1"/>
    <property type="molecule type" value="Genomic_DNA"/>
</dbReference>
<organism evidence="2">
    <name type="scientific">Psilocybe cubensis</name>
    <name type="common">Psychedelic mushroom</name>
    <name type="synonym">Stropharia cubensis</name>
    <dbReference type="NCBI Taxonomy" id="181762"/>
    <lineage>
        <taxon>Eukaryota</taxon>
        <taxon>Fungi</taxon>
        <taxon>Dikarya</taxon>
        <taxon>Basidiomycota</taxon>
        <taxon>Agaricomycotina</taxon>
        <taxon>Agaricomycetes</taxon>
        <taxon>Agaricomycetidae</taxon>
        <taxon>Agaricales</taxon>
        <taxon>Agaricineae</taxon>
        <taxon>Strophariaceae</taxon>
        <taxon>Psilocybe</taxon>
    </lineage>
</organism>
<dbReference type="AlphaFoldDB" id="A0A8H7XKH4"/>
<dbReference type="OrthoDB" id="2130169at2759"/>
<accession>A0A8H7XKH4</accession>
<dbReference type="Gene3D" id="3.40.50.720">
    <property type="entry name" value="NAD(P)-binding Rossmann-like Domain"/>
    <property type="match status" value="1"/>
</dbReference>
<dbReference type="PANTHER" id="PTHR48079:SF6">
    <property type="entry name" value="NAD(P)-BINDING DOMAIN-CONTAINING PROTEIN-RELATED"/>
    <property type="match status" value="1"/>
</dbReference>